<gene>
    <name evidence="2" type="ORF">J120_02005</name>
</gene>
<dbReference type="InterPro" id="IPR027417">
    <property type="entry name" value="P-loop_NTPase"/>
</dbReference>
<evidence type="ECO:0008006" key="4">
    <source>
        <dbReference type="Google" id="ProtNLM"/>
    </source>
</evidence>
<evidence type="ECO:0000313" key="3">
    <source>
        <dbReference type="Proteomes" id="UP000032214"/>
    </source>
</evidence>
<name>A0A0D2K626_9BACT</name>
<keyword evidence="1" id="KW-0812">Transmembrane</keyword>
<proteinExistence type="predicted"/>
<dbReference type="Proteomes" id="UP000032214">
    <property type="component" value="Unassembled WGS sequence"/>
</dbReference>
<feature type="transmembrane region" description="Helical" evidence="1">
    <location>
        <begin position="82"/>
        <end position="101"/>
    </location>
</feature>
<dbReference type="EMBL" id="ARQD01000001">
    <property type="protein sequence ID" value="KIX85682.1"/>
    <property type="molecule type" value="Genomic_DNA"/>
</dbReference>
<keyword evidence="1" id="KW-1133">Transmembrane helix</keyword>
<accession>A0A0D2K626</accession>
<evidence type="ECO:0000256" key="1">
    <source>
        <dbReference type="SAM" id="Phobius"/>
    </source>
</evidence>
<feature type="transmembrane region" description="Helical" evidence="1">
    <location>
        <begin position="21"/>
        <end position="45"/>
    </location>
</feature>
<keyword evidence="3" id="KW-1185">Reference proteome</keyword>
<dbReference type="Gene3D" id="3.40.50.300">
    <property type="entry name" value="P-loop containing nucleotide triphosphate hydrolases"/>
    <property type="match status" value="1"/>
</dbReference>
<feature type="transmembrane region" description="Helical" evidence="1">
    <location>
        <begin position="139"/>
        <end position="161"/>
    </location>
</feature>
<keyword evidence="1" id="KW-0472">Membrane</keyword>
<protein>
    <recommendedName>
        <fullName evidence="4">Sigma-54 factor interaction domain-containing protein</fullName>
    </recommendedName>
</protein>
<organism evidence="2 3">
    <name type="scientific">candidate division TM6 bacterium JCVI TM6SC1</name>
    <dbReference type="NCBI Taxonomy" id="1306947"/>
    <lineage>
        <taxon>Bacteria</taxon>
        <taxon>Candidatus Babelota</taxon>
        <taxon>Vermiphilus</taxon>
    </lineage>
</organism>
<sequence length="813" mass="93882">MILQYQSIITLQLHFAKRSKFINILFYLVSYGNILFAISYLYIIFFEKSMLDNRIRQAAFQAFQHSFFEGKFELWLMKLSVTVWWVFIASFFMYLLYVSIIKAELPKILKNQLISFFTMLFAPFIIKQTVLFYEHASVAVVSIWVDYLTIAGVAFCGFSAIKKILKLRFLNLTLQVQVDLSQANLEPLKDLVIQLATVNKIHDIFEISRQYFVQLLNVPAQSVSVYTTNCAIVHDLQVCTNSRYQQCSQFFDTTSLEIKKFISESQVLVYDDLVFSRHYDVNLVPQEIINFLEKIDADIVIPLYQADQIVGYIIIDQGVRNSALYNSVEQSQMLIFANYVSSIIHLFNQRSLEVVAHQEKELRDNLYVRQQEIKLYKESMHHVLKLSQEKKIGLLFYRSRKLVFGNALAHDLIGASVDEQDNNVILREIKKIAQYVYELKLPRSCLVKKDNSSQLMVAAMPGFEANNVLITVYPVALEALSTDYTQFMNNQEFFDYALYLQTTKAGQKINDFIPVQSATFIQFKIELLKQGISKKIVCFDMNTEDAIAVAILLHEVSGRNTLYQHSFVPSMSECLKGNGETNICHDKDTLVALIQRAHSGTVFLENIDRYCKHMQEALKYYTQYGTFNLRSVVHAVQPSARLICTTSISPDVIFSSTNEQNNAFHDLSILILKAPFITQIPWPDYCALVDEYTNQVIKQRYQQATVYINDREKEKILRSGVRGFVDLKNKVAEILENKMKHYHDTEVFTPVSSSSALIDNELSYAQRLGKSALKDERLMRSLWTRLHNQNRIADLLGVNRSSVNRRFKEYGIS</sequence>
<evidence type="ECO:0000313" key="2">
    <source>
        <dbReference type="EMBL" id="KIX85682.1"/>
    </source>
</evidence>
<feature type="transmembrane region" description="Helical" evidence="1">
    <location>
        <begin position="113"/>
        <end position="133"/>
    </location>
</feature>
<dbReference type="AlphaFoldDB" id="A0A0D2K626"/>
<reference evidence="2 3" key="1">
    <citation type="journal article" date="2013" name="Proc. Natl. Acad. Sci. U.S.A.">
        <title>Candidate phylum TM6 genome recovered from a hospital sink biofilm provides genomic insights into this uncultivated phylum.</title>
        <authorList>
            <person name="McLean J.S."/>
            <person name="Lombardo M.J."/>
            <person name="Badger J.H."/>
            <person name="Edlund A."/>
            <person name="Novotny M."/>
            <person name="Yee-Greenbaum J."/>
            <person name="Vyahhi N."/>
            <person name="Hall A.P."/>
            <person name="Yang Y."/>
            <person name="Dupont C.L."/>
            <person name="Ziegler M.G."/>
            <person name="Chitsaz H."/>
            <person name="Allen A.E."/>
            <person name="Yooseph S."/>
            <person name="Tesler G."/>
            <person name="Pevzner P.A."/>
            <person name="Friedman R.M."/>
            <person name="Nealson K.H."/>
            <person name="Venter J.C."/>
            <person name="Lasken R.S."/>
        </authorList>
    </citation>
    <scope>NUCLEOTIDE SEQUENCE [LARGE SCALE GENOMIC DNA]</scope>
    <source>
        <strain evidence="2 3">TM6SC1</strain>
    </source>
</reference>
<comment type="caution">
    <text evidence="2">The sequence shown here is derived from an EMBL/GenBank/DDBJ whole genome shotgun (WGS) entry which is preliminary data.</text>
</comment>
<dbReference type="STRING" id="1306947.J120_02005"/>